<dbReference type="EMBL" id="BDQM01000025">
    <property type="protein sequence ID" value="GAW97077.1"/>
    <property type="molecule type" value="Genomic_DNA"/>
</dbReference>
<dbReference type="Proteomes" id="UP000197068">
    <property type="component" value="Unassembled WGS sequence"/>
</dbReference>
<sequence>MTDYIKFLPVDNGDSILIRAGNKTVLTDIHYRTSSDEHYNIKVDIEDACPSNKLAYFIVTHTDRDHVRGFDELFHRGKPENQNDKILVEEIICSQYVIDLTNPSPEAKDLVNEIRRRNNLPEKERNVAGNKLRIVKANDNIKVNERLTGRVISPSKTELDNAAPKEDQDDAKNNTSIVIQWIYQDGNEAIKSKIMLGGDAEREVWARLHVETEVDKLNWNLTTAHHHCSLTPFAKKDKESGDYVDNKDAINAISNPINKKSFVVSSSRAVLRSKPNPPHYIAKNKWLNIIDDTEIKSRFFCTASHNDGNAAPVVFELNKDGIMLKKNKKVNTTHNTASVSAGLNRTTKYGKA</sequence>
<gene>
    <name evidence="1" type="ORF">MTCD1_02703</name>
</gene>
<proteinExistence type="predicted"/>
<dbReference type="RefSeq" id="WP_057181460.1">
    <property type="nucleotide sequence ID" value="NZ_BDQM01000025.1"/>
</dbReference>
<dbReference type="PANTHER" id="PTHR30619">
    <property type="entry name" value="DNA INTERNALIZATION/COMPETENCE PROTEIN COMEC/REC2"/>
    <property type="match status" value="1"/>
</dbReference>
<dbReference type="PANTHER" id="PTHR30619:SF1">
    <property type="entry name" value="RECOMBINATION PROTEIN 2"/>
    <property type="match status" value="1"/>
</dbReference>
<evidence type="ECO:0000313" key="1">
    <source>
        <dbReference type="EMBL" id="GAW97077.1"/>
    </source>
</evidence>
<comment type="caution">
    <text evidence="1">The sequence shown here is derived from an EMBL/GenBank/DDBJ whole genome shotgun (WGS) entry which is preliminary data.</text>
</comment>
<protein>
    <recommendedName>
        <fullName evidence="3">Metallohydrolase</fullName>
    </recommendedName>
</protein>
<evidence type="ECO:0000313" key="2">
    <source>
        <dbReference type="Proteomes" id="UP000197068"/>
    </source>
</evidence>
<dbReference type="InterPro" id="IPR052159">
    <property type="entry name" value="Competence_DNA_uptake"/>
</dbReference>
<name>A0ABQ0MXH1_9GAMM</name>
<reference evidence="1 2" key="1">
    <citation type="submission" date="2017-06" db="EMBL/GenBank/DDBJ databases">
        <title>Whole Genome Sequences of Colwellia marinimaniae MTCD1.</title>
        <authorList>
            <person name="Kusumoto H."/>
            <person name="Inoue M."/>
            <person name="Tanikawa K."/>
            <person name="Maeji H."/>
            <person name="Cameron J.H."/>
            <person name="Bartlett D.H."/>
        </authorList>
    </citation>
    <scope>NUCLEOTIDE SEQUENCE [LARGE SCALE GENOMIC DNA]</scope>
    <source>
        <strain evidence="1 2">MTCD1</strain>
    </source>
</reference>
<dbReference type="SUPFAM" id="SSF56281">
    <property type="entry name" value="Metallo-hydrolase/oxidoreductase"/>
    <property type="match status" value="1"/>
</dbReference>
<organism evidence="1 2">
    <name type="scientific">Colwellia marinimaniae</name>
    <dbReference type="NCBI Taxonomy" id="1513592"/>
    <lineage>
        <taxon>Bacteria</taxon>
        <taxon>Pseudomonadati</taxon>
        <taxon>Pseudomonadota</taxon>
        <taxon>Gammaproteobacteria</taxon>
        <taxon>Alteromonadales</taxon>
        <taxon>Colwelliaceae</taxon>
        <taxon>Colwellia</taxon>
    </lineage>
</organism>
<dbReference type="Gene3D" id="3.60.15.10">
    <property type="entry name" value="Ribonuclease Z/Hydroxyacylglutathione hydrolase-like"/>
    <property type="match status" value="1"/>
</dbReference>
<dbReference type="InterPro" id="IPR036866">
    <property type="entry name" value="RibonucZ/Hydroxyglut_hydro"/>
</dbReference>
<keyword evidence="2" id="KW-1185">Reference proteome</keyword>
<accession>A0ABQ0MXH1</accession>
<evidence type="ECO:0008006" key="3">
    <source>
        <dbReference type="Google" id="ProtNLM"/>
    </source>
</evidence>